<keyword evidence="9" id="KW-1185">Reference proteome</keyword>
<dbReference type="GO" id="GO:0016020">
    <property type="term" value="C:membrane"/>
    <property type="evidence" value="ECO:0007669"/>
    <property type="project" value="UniProtKB-SubCell"/>
</dbReference>
<evidence type="ECO:0000256" key="5">
    <source>
        <dbReference type="SAM" id="MobiDB-lite"/>
    </source>
</evidence>
<dbReference type="InterPro" id="IPR051694">
    <property type="entry name" value="Immunoregulatory_rcpt-like"/>
</dbReference>
<dbReference type="Proteomes" id="UP000541558">
    <property type="component" value="Unassembled WGS sequence"/>
</dbReference>
<name>A0A8H5FK63_9AGAR</name>
<evidence type="ECO:0000256" key="2">
    <source>
        <dbReference type="ARBA" id="ARBA00022692"/>
    </source>
</evidence>
<feature type="compositionally biased region" description="Low complexity" evidence="5">
    <location>
        <begin position="381"/>
        <end position="391"/>
    </location>
</feature>
<feature type="region of interest" description="Disordered" evidence="5">
    <location>
        <begin position="172"/>
        <end position="197"/>
    </location>
</feature>
<organism evidence="8 9">
    <name type="scientific">Ephemerocybe angulata</name>
    <dbReference type="NCBI Taxonomy" id="980116"/>
    <lineage>
        <taxon>Eukaryota</taxon>
        <taxon>Fungi</taxon>
        <taxon>Dikarya</taxon>
        <taxon>Basidiomycota</taxon>
        <taxon>Agaricomycotina</taxon>
        <taxon>Agaricomycetes</taxon>
        <taxon>Agaricomycetidae</taxon>
        <taxon>Agaricales</taxon>
        <taxon>Agaricineae</taxon>
        <taxon>Psathyrellaceae</taxon>
        <taxon>Ephemerocybe</taxon>
    </lineage>
</organism>
<evidence type="ECO:0000256" key="3">
    <source>
        <dbReference type="ARBA" id="ARBA00022989"/>
    </source>
</evidence>
<dbReference type="EMBL" id="JAACJK010000004">
    <property type="protein sequence ID" value="KAF5340195.1"/>
    <property type="molecule type" value="Genomic_DNA"/>
</dbReference>
<dbReference type="PANTHER" id="PTHR15549:SF26">
    <property type="entry name" value="AXIAL BUDDING PATTERN PROTEIN 2-RELATED"/>
    <property type="match status" value="1"/>
</dbReference>
<feature type="region of interest" description="Disordered" evidence="5">
    <location>
        <begin position="519"/>
        <end position="538"/>
    </location>
</feature>
<comment type="caution">
    <text evidence="8">The sequence shown here is derived from an EMBL/GenBank/DDBJ whole genome shotgun (WGS) entry which is preliminary data.</text>
</comment>
<evidence type="ECO:0000256" key="7">
    <source>
        <dbReference type="SAM" id="SignalP"/>
    </source>
</evidence>
<accession>A0A8H5FK63</accession>
<gene>
    <name evidence="8" type="ORF">D9611_007872</name>
</gene>
<evidence type="ECO:0000256" key="6">
    <source>
        <dbReference type="SAM" id="Phobius"/>
    </source>
</evidence>
<dbReference type="PANTHER" id="PTHR15549">
    <property type="entry name" value="PAIRED IMMUNOGLOBULIN-LIKE TYPE 2 RECEPTOR"/>
    <property type="match status" value="1"/>
</dbReference>
<feature type="transmembrane region" description="Helical" evidence="6">
    <location>
        <begin position="207"/>
        <end position="229"/>
    </location>
</feature>
<evidence type="ECO:0000256" key="1">
    <source>
        <dbReference type="ARBA" id="ARBA00004167"/>
    </source>
</evidence>
<feature type="compositionally biased region" description="Pro residues" evidence="5">
    <location>
        <begin position="439"/>
        <end position="450"/>
    </location>
</feature>
<feature type="region of interest" description="Disordered" evidence="5">
    <location>
        <begin position="336"/>
        <end position="507"/>
    </location>
</feature>
<keyword evidence="7" id="KW-0732">Signal</keyword>
<feature type="signal peptide" evidence="7">
    <location>
        <begin position="1"/>
        <end position="20"/>
    </location>
</feature>
<feature type="compositionally biased region" description="Low complexity" evidence="5">
    <location>
        <begin position="468"/>
        <end position="484"/>
    </location>
</feature>
<feature type="region of interest" description="Disordered" evidence="5">
    <location>
        <begin position="264"/>
        <end position="306"/>
    </location>
</feature>
<comment type="subcellular location">
    <subcellularLocation>
        <location evidence="1">Membrane</location>
        <topology evidence="1">Single-pass membrane protein</topology>
    </subcellularLocation>
</comment>
<keyword evidence="2 6" id="KW-0812">Transmembrane</keyword>
<feature type="compositionally biased region" description="Low complexity" evidence="5">
    <location>
        <begin position="172"/>
        <end position="190"/>
    </location>
</feature>
<evidence type="ECO:0000313" key="9">
    <source>
        <dbReference type="Proteomes" id="UP000541558"/>
    </source>
</evidence>
<keyword evidence="4 6" id="KW-0472">Membrane</keyword>
<keyword evidence="3 6" id="KW-1133">Transmembrane helix</keyword>
<dbReference type="OrthoDB" id="3266934at2759"/>
<feature type="compositionally biased region" description="Polar residues" evidence="5">
    <location>
        <begin position="284"/>
        <end position="295"/>
    </location>
</feature>
<evidence type="ECO:0000256" key="4">
    <source>
        <dbReference type="ARBA" id="ARBA00023136"/>
    </source>
</evidence>
<dbReference type="CDD" id="cd12087">
    <property type="entry name" value="TM_EGFR-like"/>
    <property type="match status" value="1"/>
</dbReference>
<evidence type="ECO:0000313" key="8">
    <source>
        <dbReference type="EMBL" id="KAF5340195.1"/>
    </source>
</evidence>
<protein>
    <submittedName>
        <fullName evidence="8">Uncharacterized protein</fullName>
    </submittedName>
</protein>
<reference evidence="8 9" key="1">
    <citation type="journal article" date="2020" name="ISME J.">
        <title>Uncovering the hidden diversity of litter-decomposition mechanisms in mushroom-forming fungi.</title>
        <authorList>
            <person name="Floudas D."/>
            <person name="Bentzer J."/>
            <person name="Ahren D."/>
            <person name="Johansson T."/>
            <person name="Persson P."/>
            <person name="Tunlid A."/>
        </authorList>
    </citation>
    <scope>NUCLEOTIDE SEQUENCE [LARGE SCALE GENOMIC DNA]</scope>
    <source>
        <strain evidence="8 9">CBS 175.51</strain>
    </source>
</reference>
<dbReference type="GO" id="GO:0071944">
    <property type="term" value="C:cell periphery"/>
    <property type="evidence" value="ECO:0007669"/>
    <property type="project" value="UniProtKB-ARBA"/>
</dbReference>
<feature type="chain" id="PRO_5034661227" evidence="7">
    <location>
        <begin position="21"/>
        <end position="538"/>
    </location>
</feature>
<dbReference type="AlphaFoldDB" id="A0A8H5FK63"/>
<sequence length="538" mass="57017">MGRLSTWAAALAISTGVINAASVSSGNGAYGINRRQGPGTVGVSPILSFDTIGNLTTCEPATIRWFYAGAPINMTLSVTNIGVTQVSLPPAPSTSSTSTSTRAPIENRQLRAEVVDMVISTKVNPASLTFEWPSVNVTSGSYQFEALIISQNYLKVSDVFYVLQGPNTACLPASSTSTTPSSVPTGGSPSIPAPVSGASSKPINTSAIVGIVLGVLALIMVVLAVWFFLRHRKQQRQIGAGKKGSSKKWNALNSTDSRAGIMAAVGANNDKDPRERMRRHSQAQRRNYSQSSSLGPTEETVTGDLSEEKLGASYGSRKNSIASYDSMALAALPSLPHSSEHEAGGRRSKGSYPDIVGANVARRRSTDAKTRSQLYLPPIESSNSTISRTSSFGGVSEATHPMPPSDPHTPQSDAKRANRQSFGRKRKPVPAYDGEAPASPIPASPIPPSPMASEAHLTGSEKGYHGSPNQQPQLQLRHPQPQNPSTVGHYSTRGAAISRPNTTDSSELLHKTSFGVEGKPVHYLMPDLPPDSQTQSRR</sequence>
<proteinExistence type="predicted"/>